<reference evidence="9" key="1">
    <citation type="journal article" date="2021" name="PeerJ">
        <title>Extensive microbial diversity within the chicken gut microbiome revealed by metagenomics and culture.</title>
        <authorList>
            <person name="Gilroy R."/>
            <person name="Ravi A."/>
            <person name="Getino M."/>
            <person name="Pursley I."/>
            <person name="Horton D.L."/>
            <person name="Alikhan N.F."/>
            <person name="Baker D."/>
            <person name="Gharbi K."/>
            <person name="Hall N."/>
            <person name="Watson M."/>
            <person name="Adriaenssens E.M."/>
            <person name="Foster-Nyarko E."/>
            <person name="Jarju S."/>
            <person name="Secka A."/>
            <person name="Antonio M."/>
            <person name="Oren A."/>
            <person name="Chaudhuri R.R."/>
            <person name="La Ragione R."/>
            <person name="Hildebrand F."/>
            <person name="Pallen M.J."/>
        </authorList>
    </citation>
    <scope>NUCLEOTIDE SEQUENCE</scope>
    <source>
        <strain evidence="9">ChiGjej3B3-7470</strain>
    </source>
</reference>
<evidence type="ECO:0000256" key="2">
    <source>
        <dbReference type="ARBA" id="ARBA00022448"/>
    </source>
</evidence>
<evidence type="ECO:0000313" key="9">
    <source>
        <dbReference type="EMBL" id="HJE52273.1"/>
    </source>
</evidence>
<evidence type="ECO:0000256" key="1">
    <source>
        <dbReference type="ARBA" id="ARBA00004167"/>
    </source>
</evidence>
<evidence type="ECO:0000256" key="5">
    <source>
        <dbReference type="ARBA" id="ARBA00022989"/>
    </source>
</evidence>
<feature type="compositionally biased region" description="Low complexity" evidence="8">
    <location>
        <begin position="131"/>
        <end position="140"/>
    </location>
</feature>
<reference evidence="9" key="2">
    <citation type="submission" date="2021-09" db="EMBL/GenBank/DDBJ databases">
        <authorList>
            <person name="Gilroy R."/>
        </authorList>
    </citation>
    <scope>NUCLEOTIDE SEQUENCE</scope>
    <source>
        <strain evidence="9">ChiGjej3B3-7470</strain>
    </source>
</reference>
<sequence length="146" mass="15949">MLFGLEAADLLLILILGVVLFGPERLPIFARKAARVFVYLRDIANNAKTTLRTELGPEYADLELKDLHPKAFIAKHLREEVALIEETRRDLQDASKMLKDSTKEMESAAKDAAAAGTVALENKDDDAEPQLALAAPASSPFDSEAT</sequence>
<evidence type="ECO:0000256" key="4">
    <source>
        <dbReference type="ARBA" id="ARBA00022927"/>
    </source>
</evidence>
<accession>A0A921EPG9</accession>
<comment type="caution">
    <text evidence="9">The sequence shown here is derived from an EMBL/GenBank/DDBJ whole genome shotgun (WGS) entry which is preliminary data.</text>
</comment>
<keyword evidence="3" id="KW-0812">Transmembrane</keyword>
<evidence type="ECO:0000313" key="10">
    <source>
        <dbReference type="Proteomes" id="UP000712713"/>
    </source>
</evidence>
<protein>
    <recommendedName>
        <fullName evidence="11">Sec-independent protein translocase protein TatB</fullName>
    </recommendedName>
</protein>
<feature type="compositionally biased region" description="Low complexity" evidence="8">
    <location>
        <begin position="110"/>
        <end position="119"/>
    </location>
</feature>
<keyword evidence="7" id="KW-0472">Membrane</keyword>
<evidence type="ECO:0008006" key="11">
    <source>
        <dbReference type="Google" id="ProtNLM"/>
    </source>
</evidence>
<dbReference type="Gene3D" id="1.20.5.3310">
    <property type="match status" value="1"/>
</dbReference>
<evidence type="ECO:0000256" key="6">
    <source>
        <dbReference type="ARBA" id="ARBA00023010"/>
    </source>
</evidence>
<feature type="compositionally biased region" description="Basic and acidic residues" evidence="8">
    <location>
        <begin position="95"/>
        <end position="109"/>
    </location>
</feature>
<proteinExistence type="predicted"/>
<comment type="subcellular location">
    <subcellularLocation>
        <location evidence="1">Membrane</location>
        <topology evidence="1">Single-pass membrane protein</topology>
    </subcellularLocation>
</comment>
<keyword evidence="2" id="KW-0813">Transport</keyword>
<dbReference type="Pfam" id="PF02416">
    <property type="entry name" value="TatA_B_E"/>
    <property type="match status" value="1"/>
</dbReference>
<dbReference type="EMBL" id="DYZF01000251">
    <property type="protein sequence ID" value="HJE52273.1"/>
    <property type="molecule type" value="Genomic_DNA"/>
</dbReference>
<organism evidence="9 10">
    <name type="scientific">Tessaracoccus flavescens</name>
    <dbReference type="NCBI Taxonomy" id="399497"/>
    <lineage>
        <taxon>Bacteria</taxon>
        <taxon>Bacillati</taxon>
        <taxon>Actinomycetota</taxon>
        <taxon>Actinomycetes</taxon>
        <taxon>Propionibacteriales</taxon>
        <taxon>Propionibacteriaceae</taxon>
        <taxon>Tessaracoccus</taxon>
    </lineage>
</organism>
<feature type="region of interest" description="Disordered" evidence="8">
    <location>
        <begin position="95"/>
        <end position="146"/>
    </location>
</feature>
<dbReference type="AlphaFoldDB" id="A0A921EPG9"/>
<dbReference type="PRINTS" id="PR01506">
    <property type="entry name" value="TATBPROTEIN"/>
</dbReference>
<evidence type="ECO:0000256" key="7">
    <source>
        <dbReference type="ARBA" id="ARBA00023136"/>
    </source>
</evidence>
<keyword evidence="6" id="KW-0811">Translocation</keyword>
<dbReference type="Proteomes" id="UP000712713">
    <property type="component" value="Unassembled WGS sequence"/>
</dbReference>
<name>A0A921EPG9_9ACTN</name>
<dbReference type="NCBIfam" id="NF002377">
    <property type="entry name" value="PRK01371.1-4"/>
    <property type="match status" value="1"/>
</dbReference>
<dbReference type="InterPro" id="IPR003369">
    <property type="entry name" value="TatA/B/E"/>
</dbReference>
<keyword evidence="4" id="KW-0653">Protein transport</keyword>
<evidence type="ECO:0000256" key="8">
    <source>
        <dbReference type="SAM" id="MobiDB-lite"/>
    </source>
</evidence>
<gene>
    <name evidence="9" type="ORF">K8V15_09945</name>
</gene>
<evidence type="ECO:0000256" key="3">
    <source>
        <dbReference type="ARBA" id="ARBA00022692"/>
    </source>
</evidence>
<keyword evidence="5" id="KW-1133">Transmembrane helix</keyword>